<sequence>MIRKYYYLNFSFSHLTLLLPLHEPEKRAFYKRHCVMSNWSVEELKRQINTLYYERSGMSPDPGAGDRPEPGFGRICGCGQRYAIVR</sequence>
<dbReference type="InterPro" id="IPR041527">
    <property type="entry name" value="YhcG_N"/>
</dbReference>
<dbReference type="RefSeq" id="WP_353722031.1">
    <property type="nucleotide sequence ID" value="NZ_CP159289.1"/>
</dbReference>
<organism evidence="2">
    <name type="scientific">Dyadobacter sp. 676</name>
    <dbReference type="NCBI Taxonomy" id="3088362"/>
    <lineage>
        <taxon>Bacteria</taxon>
        <taxon>Pseudomonadati</taxon>
        <taxon>Bacteroidota</taxon>
        <taxon>Cytophagia</taxon>
        <taxon>Cytophagales</taxon>
        <taxon>Spirosomataceae</taxon>
        <taxon>Dyadobacter</taxon>
    </lineage>
</organism>
<protein>
    <submittedName>
        <fullName evidence="2">DUF1016 N-terminal domain-containing protein</fullName>
    </submittedName>
</protein>
<gene>
    <name evidence="2" type="ORF">ABV298_10265</name>
</gene>
<name>A0AAU8FSF7_9BACT</name>
<proteinExistence type="predicted"/>
<dbReference type="AlphaFoldDB" id="A0AAU8FSF7"/>
<dbReference type="Pfam" id="PF17761">
    <property type="entry name" value="DUF1016_N"/>
    <property type="match status" value="1"/>
</dbReference>
<reference evidence="2" key="1">
    <citation type="submission" date="2024-06" db="EMBL/GenBank/DDBJ databases">
        <title>Sequencing and assembly of the genome of Dyadobacter sp. strain 676, a symbiont of Cyamopsis tetragonoloba.</title>
        <authorList>
            <person name="Guro P."/>
            <person name="Sazanova A."/>
            <person name="Kuznetsova I."/>
            <person name="Belimov A."/>
            <person name="Safronova V."/>
        </authorList>
    </citation>
    <scope>NUCLEOTIDE SEQUENCE</scope>
    <source>
        <strain evidence="2">676</strain>
    </source>
</reference>
<feature type="domain" description="YhcG N-terminal" evidence="1">
    <location>
        <begin position="10"/>
        <end position="55"/>
    </location>
</feature>
<dbReference type="EMBL" id="CP159289">
    <property type="protein sequence ID" value="XCH26748.1"/>
    <property type="molecule type" value="Genomic_DNA"/>
</dbReference>
<evidence type="ECO:0000259" key="1">
    <source>
        <dbReference type="Pfam" id="PF17761"/>
    </source>
</evidence>
<accession>A0AAU8FSF7</accession>
<evidence type="ECO:0000313" key="2">
    <source>
        <dbReference type="EMBL" id="XCH26748.1"/>
    </source>
</evidence>